<protein>
    <submittedName>
        <fullName evidence="2">Uncharacterized protein</fullName>
    </submittedName>
</protein>
<evidence type="ECO:0000256" key="1">
    <source>
        <dbReference type="SAM" id="MobiDB-lite"/>
    </source>
</evidence>
<name>A0A2K3K967_TRIPR</name>
<proteinExistence type="predicted"/>
<accession>A0A2K3K967</accession>
<organism evidence="2 3">
    <name type="scientific">Trifolium pratense</name>
    <name type="common">Red clover</name>
    <dbReference type="NCBI Taxonomy" id="57577"/>
    <lineage>
        <taxon>Eukaryota</taxon>
        <taxon>Viridiplantae</taxon>
        <taxon>Streptophyta</taxon>
        <taxon>Embryophyta</taxon>
        <taxon>Tracheophyta</taxon>
        <taxon>Spermatophyta</taxon>
        <taxon>Magnoliopsida</taxon>
        <taxon>eudicotyledons</taxon>
        <taxon>Gunneridae</taxon>
        <taxon>Pentapetalae</taxon>
        <taxon>rosids</taxon>
        <taxon>fabids</taxon>
        <taxon>Fabales</taxon>
        <taxon>Fabaceae</taxon>
        <taxon>Papilionoideae</taxon>
        <taxon>50 kb inversion clade</taxon>
        <taxon>NPAAA clade</taxon>
        <taxon>Hologalegina</taxon>
        <taxon>IRL clade</taxon>
        <taxon>Trifolieae</taxon>
        <taxon>Trifolium</taxon>
    </lineage>
</organism>
<reference evidence="2 3" key="1">
    <citation type="journal article" date="2014" name="Am. J. Bot.">
        <title>Genome assembly and annotation for red clover (Trifolium pratense; Fabaceae).</title>
        <authorList>
            <person name="Istvanek J."/>
            <person name="Jaros M."/>
            <person name="Krenek A."/>
            <person name="Repkova J."/>
        </authorList>
    </citation>
    <scope>NUCLEOTIDE SEQUENCE [LARGE SCALE GENOMIC DNA]</scope>
    <source>
        <strain evidence="3">cv. Tatra</strain>
        <tissue evidence="2">Young leaves</tissue>
    </source>
</reference>
<feature type="region of interest" description="Disordered" evidence="1">
    <location>
        <begin position="77"/>
        <end position="109"/>
    </location>
</feature>
<comment type="caution">
    <text evidence="2">The sequence shown here is derived from an EMBL/GenBank/DDBJ whole genome shotgun (WGS) entry which is preliminary data.</text>
</comment>
<evidence type="ECO:0000313" key="2">
    <source>
        <dbReference type="EMBL" id="PNX62819.1"/>
    </source>
</evidence>
<dbReference type="Proteomes" id="UP000236291">
    <property type="component" value="Unassembled WGS sequence"/>
</dbReference>
<gene>
    <name evidence="2" type="ORF">L195_g061327</name>
</gene>
<feature type="region of interest" description="Disordered" evidence="1">
    <location>
        <begin position="1"/>
        <end position="29"/>
    </location>
</feature>
<dbReference type="EMBL" id="ASHM01150696">
    <property type="protein sequence ID" value="PNX62819.1"/>
    <property type="molecule type" value="Genomic_DNA"/>
</dbReference>
<feature type="compositionally biased region" description="Basic and acidic residues" evidence="1">
    <location>
        <begin position="83"/>
        <end position="109"/>
    </location>
</feature>
<sequence>MDKKNSKKVAIESFKSQRGKKRAEASTAVVARSHKAKEAKVIILSSETSDTSSSDGSEDFIEEFLMAHKFPDLYPPFLSSGEGKSKEEVESKMRPSEVLKIDSDSEHED</sequence>
<reference evidence="2 3" key="2">
    <citation type="journal article" date="2017" name="Front. Plant Sci.">
        <title>Gene Classification and Mining of Molecular Markers Useful in Red Clover (Trifolium pratense) Breeding.</title>
        <authorList>
            <person name="Istvanek J."/>
            <person name="Dluhosova J."/>
            <person name="Dluhos P."/>
            <person name="Patkova L."/>
            <person name="Nedelnik J."/>
            <person name="Repkova J."/>
        </authorList>
    </citation>
    <scope>NUCLEOTIDE SEQUENCE [LARGE SCALE GENOMIC DNA]</scope>
    <source>
        <strain evidence="3">cv. Tatra</strain>
        <tissue evidence="2">Young leaves</tissue>
    </source>
</reference>
<evidence type="ECO:0000313" key="3">
    <source>
        <dbReference type="Proteomes" id="UP000236291"/>
    </source>
</evidence>
<dbReference type="AlphaFoldDB" id="A0A2K3K967"/>